<name>A0A191WEP6_9MICO</name>
<dbReference type="EMBL" id="CP013979">
    <property type="protein sequence ID" value="ANJ26654.1"/>
    <property type="molecule type" value="Genomic_DNA"/>
</dbReference>
<evidence type="ECO:0000313" key="2">
    <source>
        <dbReference type="EMBL" id="ANJ26654.1"/>
    </source>
</evidence>
<organism evidence="2 3">
    <name type="scientific">Agromyces aureus</name>
    <dbReference type="NCBI Taxonomy" id="453304"/>
    <lineage>
        <taxon>Bacteria</taxon>
        <taxon>Bacillati</taxon>
        <taxon>Actinomycetota</taxon>
        <taxon>Actinomycetes</taxon>
        <taxon>Micrococcales</taxon>
        <taxon>Microbacteriaceae</taxon>
        <taxon>Agromyces</taxon>
    </lineage>
</organism>
<dbReference type="AlphaFoldDB" id="A0A191WEP6"/>
<dbReference type="OrthoDB" id="5119162at2"/>
<accession>A0A191WEP6</accession>
<evidence type="ECO:0000259" key="1">
    <source>
        <dbReference type="PROSITE" id="PS51819"/>
    </source>
</evidence>
<gene>
    <name evidence="2" type="ORF">ATC03_07960</name>
</gene>
<dbReference type="InterPro" id="IPR029068">
    <property type="entry name" value="Glyas_Bleomycin-R_OHBP_Dase"/>
</dbReference>
<sequence length="113" mass="12265">MQLRFIYVPVDDLPEAVAVHRDVLGLAESWREGDDTVAFALADSDVQIMVSTAPGASGPMYEVEDLDAWLNSHAAVVERGEVKDIPDGRMVELDGPDGNAFYVFDQPGRAATD</sequence>
<reference evidence="2 3" key="1">
    <citation type="journal article" date="2016" name="Int. J. Syst. Evol. Microbiol.">
        <title>Agromyces aureus sp. nov., isolated from the rhizosphere of Salix caprea L. grown in a heavy-metal-contaminated soil.</title>
        <authorList>
            <person name="Corretto E."/>
            <person name="Antonielli L."/>
            <person name="Sessitsch A."/>
            <person name="Compant S."/>
            <person name="Gorfer M."/>
            <person name="Kuffner M."/>
            <person name="Brader G."/>
        </authorList>
    </citation>
    <scope>NUCLEOTIDE SEQUENCE [LARGE SCALE GENOMIC DNA]</scope>
    <source>
        <strain evidence="2 3">AR33</strain>
    </source>
</reference>
<dbReference type="SUPFAM" id="SSF54593">
    <property type="entry name" value="Glyoxalase/Bleomycin resistance protein/Dihydroxybiphenyl dioxygenase"/>
    <property type="match status" value="1"/>
</dbReference>
<keyword evidence="3" id="KW-1185">Reference proteome</keyword>
<dbReference type="Gene3D" id="3.10.180.10">
    <property type="entry name" value="2,3-Dihydroxybiphenyl 1,2-Dioxygenase, domain 1"/>
    <property type="match status" value="1"/>
</dbReference>
<dbReference type="InterPro" id="IPR037523">
    <property type="entry name" value="VOC_core"/>
</dbReference>
<dbReference type="RefSeq" id="WP_067875308.1">
    <property type="nucleotide sequence ID" value="NZ_CP013979.1"/>
</dbReference>
<proteinExistence type="predicted"/>
<reference evidence="3" key="2">
    <citation type="submission" date="2016-01" db="EMBL/GenBank/DDBJ databases">
        <title>Complete genome sequence of Agromyces aureus AR33T and comparison with related organisms.</title>
        <authorList>
            <person name="Corretto E."/>
            <person name="Antonielli L."/>
            <person name="Sessitsch A."/>
            <person name="Brader G."/>
        </authorList>
    </citation>
    <scope>NUCLEOTIDE SEQUENCE [LARGE SCALE GENOMIC DNA]</scope>
    <source>
        <strain evidence="3">AR33</strain>
    </source>
</reference>
<protein>
    <recommendedName>
        <fullName evidence="1">VOC domain-containing protein</fullName>
    </recommendedName>
</protein>
<evidence type="ECO:0000313" key="3">
    <source>
        <dbReference type="Proteomes" id="UP000078437"/>
    </source>
</evidence>
<feature type="domain" description="VOC" evidence="1">
    <location>
        <begin position="2"/>
        <end position="106"/>
    </location>
</feature>
<dbReference type="PROSITE" id="PS51819">
    <property type="entry name" value="VOC"/>
    <property type="match status" value="1"/>
</dbReference>
<dbReference type="Proteomes" id="UP000078437">
    <property type="component" value="Chromosome"/>
</dbReference>
<dbReference type="KEGG" id="agy:ATC03_07960"/>